<organism evidence="7 8">
    <name type="scientific">Agromyces tardus</name>
    <dbReference type="NCBI Taxonomy" id="2583849"/>
    <lineage>
        <taxon>Bacteria</taxon>
        <taxon>Bacillati</taxon>
        <taxon>Actinomycetota</taxon>
        <taxon>Actinomycetes</taxon>
        <taxon>Micrococcales</taxon>
        <taxon>Microbacteriaceae</taxon>
        <taxon>Agromyces</taxon>
    </lineage>
</organism>
<feature type="region of interest" description="Disordered" evidence="4">
    <location>
        <begin position="643"/>
        <end position="676"/>
    </location>
</feature>
<evidence type="ECO:0000259" key="6">
    <source>
        <dbReference type="PROSITE" id="PS50109"/>
    </source>
</evidence>
<feature type="transmembrane region" description="Helical" evidence="5">
    <location>
        <begin position="81"/>
        <end position="101"/>
    </location>
</feature>
<feature type="transmembrane region" description="Helical" evidence="5">
    <location>
        <begin position="23"/>
        <end position="47"/>
    </location>
</feature>
<feature type="transmembrane region" description="Helical" evidence="5">
    <location>
        <begin position="298"/>
        <end position="322"/>
    </location>
</feature>
<proteinExistence type="predicted"/>
<feature type="transmembrane region" description="Helical" evidence="5">
    <location>
        <begin position="267"/>
        <end position="286"/>
    </location>
</feature>
<dbReference type="GO" id="GO:0046983">
    <property type="term" value="F:protein dimerization activity"/>
    <property type="evidence" value="ECO:0007669"/>
    <property type="project" value="InterPro"/>
</dbReference>
<evidence type="ECO:0000256" key="3">
    <source>
        <dbReference type="ARBA" id="ARBA00023012"/>
    </source>
</evidence>
<protein>
    <submittedName>
        <fullName evidence="7">Sensor histidine kinase</fullName>
    </submittedName>
</protein>
<keyword evidence="2 7" id="KW-0418">Kinase</keyword>
<dbReference type="InterPro" id="IPR003594">
    <property type="entry name" value="HATPase_dom"/>
</dbReference>
<feature type="transmembrane region" description="Helical" evidence="5">
    <location>
        <begin position="121"/>
        <end position="141"/>
    </location>
</feature>
<dbReference type="GO" id="GO:0016020">
    <property type="term" value="C:membrane"/>
    <property type="evidence" value="ECO:0007669"/>
    <property type="project" value="InterPro"/>
</dbReference>
<dbReference type="PANTHER" id="PTHR24421">
    <property type="entry name" value="NITRATE/NITRITE SENSOR PROTEIN NARX-RELATED"/>
    <property type="match status" value="1"/>
</dbReference>
<dbReference type="InterPro" id="IPR005467">
    <property type="entry name" value="His_kinase_dom"/>
</dbReference>
<dbReference type="Gene3D" id="3.30.565.10">
    <property type="entry name" value="Histidine kinase-like ATPase, C-terminal domain"/>
    <property type="match status" value="1"/>
</dbReference>
<keyword evidence="5" id="KW-0812">Transmembrane</keyword>
<evidence type="ECO:0000256" key="1">
    <source>
        <dbReference type="ARBA" id="ARBA00022679"/>
    </source>
</evidence>
<dbReference type="InterPro" id="IPR011712">
    <property type="entry name" value="Sig_transdc_His_kin_sub3_dim/P"/>
</dbReference>
<keyword evidence="8" id="KW-1185">Reference proteome</keyword>
<dbReference type="RefSeq" id="WP_122935828.1">
    <property type="nucleotide sequence ID" value="NZ_JBHSNT010000060.1"/>
</dbReference>
<feature type="region of interest" description="Disordered" evidence="4">
    <location>
        <begin position="706"/>
        <end position="730"/>
    </location>
</feature>
<evidence type="ECO:0000313" key="7">
    <source>
        <dbReference type="EMBL" id="RNB51260.1"/>
    </source>
</evidence>
<evidence type="ECO:0000256" key="2">
    <source>
        <dbReference type="ARBA" id="ARBA00022777"/>
    </source>
</evidence>
<dbReference type="SUPFAM" id="SSF55874">
    <property type="entry name" value="ATPase domain of HSP90 chaperone/DNA topoisomerase II/histidine kinase"/>
    <property type="match status" value="1"/>
</dbReference>
<feature type="compositionally biased region" description="Basic and acidic residues" evidence="4">
    <location>
        <begin position="643"/>
        <end position="654"/>
    </location>
</feature>
<keyword evidence="1" id="KW-0808">Transferase</keyword>
<dbReference type="CDD" id="cd16917">
    <property type="entry name" value="HATPase_UhpB-NarQ-NarX-like"/>
    <property type="match status" value="1"/>
</dbReference>
<dbReference type="AlphaFoldDB" id="A0A3M8AJ87"/>
<dbReference type="Pfam" id="PF07730">
    <property type="entry name" value="HisKA_3"/>
    <property type="match status" value="1"/>
</dbReference>
<feature type="transmembrane region" description="Helical" evidence="5">
    <location>
        <begin position="240"/>
        <end position="261"/>
    </location>
</feature>
<feature type="domain" description="Histidine kinase" evidence="6">
    <location>
        <begin position="497"/>
        <end position="704"/>
    </location>
</feature>
<evidence type="ECO:0000256" key="4">
    <source>
        <dbReference type="SAM" id="MobiDB-lite"/>
    </source>
</evidence>
<feature type="transmembrane region" description="Helical" evidence="5">
    <location>
        <begin position="328"/>
        <end position="346"/>
    </location>
</feature>
<evidence type="ECO:0000313" key="8">
    <source>
        <dbReference type="Proteomes" id="UP000275048"/>
    </source>
</evidence>
<dbReference type="EMBL" id="RHHB01000004">
    <property type="protein sequence ID" value="RNB51260.1"/>
    <property type="molecule type" value="Genomic_DNA"/>
</dbReference>
<name>A0A3M8AJ87_9MICO</name>
<dbReference type="InterPro" id="IPR036890">
    <property type="entry name" value="HATPase_C_sf"/>
</dbReference>
<dbReference type="GO" id="GO:0000155">
    <property type="term" value="F:phosphorelay sensor kinase activity"/>
    <property type="evidence" value="ECO:0007669"/>
    <property type="project" value="InterPro"/>
</dbReference>
<feature type="transmembrane region" description="Helical" evidence="5">
    <location>
        <begin position="204"/>
        <end position="228"/>
    </location>
</feature>
<dbReference type="SMART" id="SM00387">
    <property type="entry name" value="HATPase_c"/>
    <property type="match status" value="1"/>
</dbReference>
<keyword evidence="5" id="KW-0472">Membrane</keyword>
<dbReference type="Proteomes" id="UP000275048">
    <property type="component" value="Unassembled WGS sequence"/>
</dbReference>
<gene>
    <name evidence="7" type="ORF">EDM22_04290</name>
</gene>
<feature type="transmembrane region" description="Helical" evidence="5">
    <location>
        <begin position="153"/>
        <end position="174"/>
    </location>
</feature>
<sequence length="730" mass="75435">MTTPAAPAPPPTRAAAAARATAVALFVLAAAASVIAVVLDIALWAGGAPQPVAAGWTGVLPGLALAIPGALLLARLPWHPIAVALLGYGVLWCLDGLAASWVNASVALLPGAPGAAAAFWWYGRFGAWLLTAIPVILVLFPDGRLPRGGWRRVAIGSIAATSLLPLALMVAPAAELVAQEGEPLDPLLAGLVTAPVELQLAPGVWPVALTIARIALVPGLAAALAVVLHRRSGADDALRAQLRWLLWASIVVVFAVLSWVVLPSEGANLLLTVGIGAFSASIVIAITRYRLYDIDGLLGWTLLSALLVAAFVVADLLLAAAVGASLGAGPVAIAAAAIVAALYLPFRRRLRRAVARLVSGEREEPYEVMAGLAEHLEAAETSEGQLAAVAETIGRAFLTPYVRISLERAGDGELVAEHGAADAAATVVAEPVRYRDRTIGTLAMAPARRPRFSARDRRLLDDVIRQAVAAVSASDANTELRGIRTGLVTAREDERRRMRRELHDGLGPMLAGITLRLDAAAVRLDTEPDEARRLIDAAAADASRAVDEVRRIAQDLRPAALAELGLAGAIAQQCERLSAGSDLEIRADLDLPDSLPAAVEVAVYRIASEALTNVVRHADARQARVTARLGDRGDEVELVVADDGRGTGRGHTDATEPAGSDSGAGSGSGLGSQRRRAVELGGAWSIGAGPDGGTEVRATLPIVPEAVGEGRGGMQGDSGAPPIPTKEVAA</sequence>
<keyword evidence="3" id="KW-0902">Two-component regulatory system</keyword>
<dbReference type="PROSITE" id="PS50109">
    <property type="entry name" value="HIS_KIN"/>
    <property type="match status" value="1"/>
</dbReference>
<dbReference type="InterPro" id="IPR050482">
    <property type="entry name" value="Sensor_HK_TwoCompSys"/>
</dbReference>
<reference evidence="7 8" key="1">
    <citation type="submission" date="2018-10" db="EMBL/GenBank/DDBJ databases">
        <title>Isolation, diversity and antibacterial activity of antinobacteria from the wheat rhizosphere soil.</title>
        <authorList>
            <person name="Sun T."/>
        </authorList>
    </citation>
    <scope>NUCLEOTIDE SEQUENCE [LARGE SCALE GENOMIC DNA]</scope>
    <source>
        <strain evidence="7 8">SJ-23</strain>
    </source>
</reference>
<comment type="caution">
    <text evidence="7">The sequence shown here is derived from an EMBL/GenBank/DDBJ whole genome shotgun (WGS) entry which is preliminary data.</text>
</comment>
<dbReference type="OrthoDB" id="227596at2"/>
<evidence type="ECO:0000256" key="5">
    <source>
        <dbReference type="SAM" id="Phobius"/>
    </source>
</evidence>
<accession>A0A3M8AJ87</accession>
<keyword evidence="5" id="KW-1133">Transmembrane helix</keyword>
<dbReference type="Pfam" id="PF02518">
    <property type="entry name" value="HATPase_c"/>
    <property type="match status" value="1"/>
</dbReference>
<dbReference type="Gene3D" id="1.20.5.1930">
    <property type="match status" value="1"/>
</dbReference>
<feature type="transmembrane region" description="Helical" evidence="5">
    <location>
        <begin position="53"/>
        <end position="74"/>
    </location>
</feature>